<dbReference type="RefSeq" id="WP_124684711.1">
    <property type="nucleotide sequence ID" value="NZ_CP033969.1"/>
</dbReference>
<reference evidence="4" key="1">
    <citation type="submission" date="2018-11" db="EMBL/GenBank/DDBJ databases">
        <title>FDA dAtabase for Regulatory Grade micrObial Sequences (FDA-ARGOS): Supporting development and validation of Infectious Disease Dx tests.</title>
        <authorList>
            <person name="Goldberg B."/>
            <person name="Campos J."/>
            <person name="Tallon L."/>
            <person name="Sadzewicz L."/>
            <person name="Zhao X."/>
            <person name="Vavikolanu K."/>
            <person name="Mehta A."/>
            <person name="Aluvathingal J."/>
            <person name="Nadendla S."/>
            <person name="Geyer C."/>
            <person name="Nandy P."/>
            <person name="Yan Y."/>
            <person name="Sichtig H."/>
        </authorList>
    </citation>
    <scope>NUCLEOTIDE SEQUENCE [LARGE SCALE GENOMIC DNA]</scope>
    <source>
        <strain evidence="4">FDAARGOS_614</strain>
    </source>
</reference>
<dbReference type="Proteomes" id="UP000270411">
    <property type="component" value="Chromosome 1"/>
</dbReference>
<protein>
    <submittedName>
        <fullName evidence="3">Uncharacterized protein</fullName>
    </submittedName>
</protein>
<accession>A0A3G8H3R5</accession>
<dbReference type="EMBL" id="CP033969">
    <property type="protein sequence ID" value="AZG14959.1"/>
    <property type="molecule type" value="Genomic_DNA"/>
</dbReference>
<sequence length="83" mass="8866">MKKNIVVAVTLVAIGFAFGFGLKLLMWLLIIVGVAAGVAWSLTAGGKLGEDDVEEVFPDPRPEGTPDVRHQWRGNSAKAPHAK</sequence>
<feature type="region of interest" description="Disordered" evidence="1">
    <location>
        <begin position="58"/>
        <end position="83"/>
    </location>
</feature>
<organism evidence="3 4">
    <name type="scientific">Cupriavidus pauculus</name>
    <dbReference type="NCBI Taxonomy" id="82633"/>
    <lineage>
        <taxon>Bacteria</taxon>
        <taxon>Pseudomonadati</taxon>
        <taxon>Pseudomonadota</taxon>
        <taxon>Betaproteobacteria</taxon>
        <taxon>Burkholderiales</taxon>
        <taxon>Burkholderiaceae</taxon>
        <taxon>Cupriavidus</taxon>
    </lineage>
</organism>
<dbReference type="AlphaFoldDB" id="A0A3G8H3R5"/>
<evidence type="ECO:0000313" key="4">
    <source>
        <dbReference type="Proteomes" id="UP000270411"/>
    </source>
</evidence>
<proteinExistence type="predicted"/>
<name>A0A3G8H3R5_9BURK</name>
<keyword evidence="2" id="KW-0812">Transmembrane</keyword>
<keyword evidence="2" id="KW-1133">Transmembrane helix</keyword>
<keyword evidence="2" id="KW-0472">Membrane</keyword>
<evidence type="ECO:0000256" key="1">
    <source>
        <dbReference type="SAM" id="MobiDB-lite"/>
    </source>
</evidence>
<dbReference type="KEGG" id="cpau:EHF44_16890"/>
<feature type="compositionally biased region" description="Basic and acidic residues" evidence="1">
    <location>
        <begin position="58"/>
        <end position="70"/>
    </location>
</feature>
<evidence type="ECO:0000313" key="3">
    <source>
        <dbReference type="EMBL" id="AZG14959.1"/>
    </source>
</evidence>
<evidence type="ECO:0000256" key="2">
    <source>
        <dbReference type="SAM" id="Phobius"/>
    </source>
</evidence>
<gene>
    <name evidence="3" type="ORF">EHF44_16890</name>
</gene>
<feature type="transmembrane region" description="Helical" evidence="2">
    <location>
        <begin position="27"/>
        <end position="45"/>
    </location>
</feature>